<evidence type="ECO:0000313" key="2">
    <source>
        <dbReference type="Proteomes" id="UP000033622"/>
    </source>
</evidence>
<dbReference type="Proteomes" id="UP000033622">
    <property type="component" value="Unassembled WGS sequence"/>
</dbReference>
<sequence>MGVCVVHRAESFVFKEQCSGCFIPKYRVYNTDIETQISPLSKGGFTPQYIGSSRI</sequence>
<gene>
    <name evidence="1" type="ORF">APHWI1_0158</name>
</gene>
<accession>A0A0F3PYM4</accession>
<dbReference type="AlphaFoldDB" id="A0A0F3PYM4"/>
<protein>
    <submittedName>
        <fullName evidence="1">Uncharacterized protein</fullName>
    </submittedName>
</protein>
<dbReference type="EMBL" id="LAOF01000001">
    <property type="protein sequence ID" value="KJV84309.1"/>
    <property type="molecule type" value="Genomic_DNA"/>
</dbReference>
<evidence type="ECO:0000313" key="1">
    <source>
        <dbReference type="EMBL" id="KJV84309.1"/>
    </source>
</evidence>
<dbReference type="PATRIC" id="fig|1359155.3.peg.164"/>
<name>A0A0F3PYM4_ANAPH</name>
<reference evidence="1 2" key="1">
    <citation type="submission" date="2015-01" db="EMBL/GenBank/DDBJ databases">
        <title>Genome Sequencing of Rickettsiales.</title>
        <authorList>
            <person name="Daugherty S.C."/>
            <person name="Su Q."/>
            <person name="Abolude K."/>
            <person name="Beier-Sexton M."/>
            <person name="Carlyon J.A."/>
            <person name="Carter R."/>
            <person name="Day N.P."/>
            <person name="Dumler S.J."/>
            <person name="Dyachenko V."/>
            <person name="Godinez A."/>
            <person name="Kurtti T.J."/>
            <person name="Lichay M."/>
            <person name="Mullins K.E."/>
            <person name="Ott S."/>
            <person name="Pappas-Brown V."/>
            <person name="Paris D.H."/>
            <person name="Patel P."/>
            <person name="Richards A.L."/>
            <person name="Sadzewicz L."/>
            <person name="Sears K."/>
            <person name="Seidman D."/>
            <person name="Sengamalay N."/>
            <person name="Stenos J."/>
            <person name="Tallon L.J."/>
            <person name="Vincent G."/>
            <person name="Fraser C.M."/>
            <person name="Munderloh U."/>
            <person name="Dunning-Hotopp J.C."/>
        </authorList>
    </citation>
    <scope>NUCLEOTIDE SEQUENCE [LARGE SCALE GENOMIC DNA]</scope>
    <source>
        <strain evidence="1 2">ApWI1</strain>
    </source>
</reference>
<proteinExistence type="predicted"/>
<organism evidence="1 2">
    <name type="scientific">Anaplasma phagocytophilum str. ApWI1</name>
    <dbReference type="NCBI Taxonomy" id="1359155"/>
    <lineage>
        <taxon>Bacteria</taxon>
        <taxon>Pseudomonadati</taxon>
        <taxon>Pseudomonadota</taxon>
        <taxon>Alphaproteobacteria</taxon>
        <taxon>Rickettsiales</taxon>
        <taxon>Anaplasmataceae</taxon>
        <taxon>Anaplasma</taxon>
        <taxon>phagocytophilum group</taxon>
    </lineage>
</organism>
<comment type="caution">
    <text evidence="1">The sequence shown here is derived from an EMBL/GenBank/DDBJ whole genome shotgun (WGS) entry which is preliminary data.</text>
</comment>